<reference evidence="1 2" key="1">
    <citation type="submission" date="2015-01" db="EMBL/GenBank/DDBJ databases">
        <title>Evolution of Trichinella species and genotypes.</title>
        <authorList>
            <person name="Korhonen P.K."/>
            <person name="Edoardo P."/>
            <person name="Giuseppe L.R."/>
            <person name="Gasser R.B."/>
        </authorList>
    </citation>
    <scope>NUCLEOTIDE SEQUENCE [LARGE SCALE GENOMIC DNA]</scope>
    <source>
        <strain evidence="1">ISS2496</strain>
    </source>
</reference>
<comment type="caution">
    <text evidence="1">The sequence shown here is derived from an EMBL/GenBank/DDBJ whole genome shotgun (WGS) entry which is preliminary data.</text>
</comment>
<accession>A0A0V0YW48</accession>
<sequence length="61" mass="6999">MSSRMAFISKTLNLVSNGAKQRSIFALGDESMRIEYEEQMSEAHFKRNTVLKKMNSNGFHT</sequence>
<dbReference type="AlphaFoldDB" id="A0A0V0YW48"/>
<evidence type="ECO:0000313" key="2">
    <source>
        <dbReference type="Proteomes" id="UP000054783"/>
    </source>
</evidence>
<dbReference type="EMBL" id="JYDQ01001878">
    <property type="protein sequence ID" value="KRY04533.1"/>
    <property type="molecule type" value="Genomic_DNA"/>
</dbReference>
<keyword evidence="2" id="KW-1185">Reference proteome</keyword>
<gene>
    <name evidence="1" type="ORF">T12_15047</name>
</gene>
<dbReference type="Proteomes" id="UP000054783">
    <property type="component" value="Unassembled WGS sequence"/>
</dbReference>
<protein>
    <submittedName>
        <fullName evidence="1">Uncharacterized protein</fullName>
    </submittedName>
</protein>
<evidence type="ECO:0000313" key="1">
    <source>
        <dbReference type="EMBL" id="KRY04533.1"/>
    </source>
</evidence>
<proteinExistence type="predicted"/>
<organism evidence="1 2">
    <name type="scientific">Trichinella patagoniensis</name>
    <dbReference type="NCBI Taxonomy" id="990121"/>
    <lineage>
        <taxon>Eukaryota</taxon>
        <taxon>Metazoa</taxon>
        <taxon>Ecdysozoa</taxon>
        <taxon>Nematoda</taxon>
        <taxon>Enoplea</taxon>
        <taxon>Dorylaimia</taxon>
        <taxon>Trichinellida</taxon>
        <taxon>Trichinellidae</taxon>
        <taxon>Trichinella</taxon>
    </lineage>
</organism>
<name>A0A0V0YW48_9BILA</name>